<name>A0A1D6KN80_MAIZE</name>
<dbReference type="InParanoid" id="A0A1D6KN80"/>
<feature type="region of interest" description="Disordered" evidence="1">
    <location>
        <begin position="83"/>
        <end position="104"/>
    </location>
</feature>
<dbReference type="EMBL" id="CM007647">
    <property type="protein sequence ID" value="ONM04278.1"/>
    <property type="molecule type" value="Genomic_DNA"/>
</dbReference>
<feature type="compositionally biased region" description="Acidic residues" evidence="1">
    <location>
        <begin position="160"/>
        <end position="171"/>
    </location>
</feature>
<dbReference type="PaxDb" id="4577-GRMZM2G083875_P01"/>
<evidence type="ECO:0000256" key="1">
    <source>
        <dbReference type="SAM" id="MobiDB-lite"/>
    </source>
</evidence>
<protein>
    <submittedName>
        <fullName evidence="2">Uncharacterized protein</fullName>
    </submittedName>
</protein>
<evidence type="ECO:0000313" key="2">
    <source>
        <dbReference type="EMBL" id="ONM04278.1"/>
    </source>
</evidence>
<proteinExistence type="predicted"/>
<gene>
    <name evidence="2" type="ORF">ZEAMMB73_Zm00001d032043</name>
</gene>
<sequence>MASPQLTPTSFYILPPTETARHSHPLRLFVTCSCCWWCDKIDRLCTLSLSVTTSRCPRGRRGRESHDITQESLVDKSVASHIPNNGAEISSKNTRASKRVVAPGVQEQPIRVTRRRSATINQESNQNIMAGILSDSCDATNQDCIQRISTVVQPSSPIETESEDPTGDQGE</sequence>
<organism evidence="2">
    <name type="scientific">Zea mays</name>
    <name type="common">Maize</name>
    <dbReference type="NCBI Taxonomy" id="4577"/>
    <lineage>
        <taxon>Eukaryota</taxon>
        <taxon>Viridiplantae</taxon>
        <taxon>Streptophyta</taxon>
        <taxon>Embryophyta</taxon>
        <taxon>Tracheophyta</taxon>
        <taxon>Spermatophyta</taxon>
        <taxon>Magnoliopsida</taxon>
        <taxon>Liliopsida</taxon>
        <taxon>Poales</taxon>
        <taxon>Poaceae</taxon>
        <taxon>PACMAD clade</taxon>
        <taxon>Panicoideae</taxon>
        <taxon>Andropogonodae</taxon>
        <taxon>Andropogoneae</taxon>
        <taxon>Tripsacinae</taxon>
        <taxon>Zea</taxon>
    </lineage>
</organism>
<dbReference type="AlphaFoldDB" id="A0A1D6KN80"/>
<feature type="region of interest" description="Disordered" evidence="1">
    <location>
        <begin position="151"/>
        <end position="171"/>
    </location>
</feature>
<reference evidence="2" key="1">
    <citation type="submission" date="2015-12" db="EMBL/GenBank/DDBJ databases">
        <title>Update maize B73 reference genome by single molecule sequencing technologies.</title>
        <authorList>
            <consortium name="Maize Genome Sequencing Project"/>
            <person name="Ware D."/>
        </authorList>
    </citation>
    <scope>NUCLEOTIDE SEQUENCE [LARGE SCALE GENOMIC DNA]</scope>
    <source>
        <tissue evidence="2">Seedling</tissue>
    </source>
</reference>
<accession>A0A1D6KN80</accession>